<keyword evidence="9 11" id="KW-0057">Aromatic amino acid biosynthesis</keyword>
<evidence type="ECO:0000256" key="8">
    <source>
        <dbReference type="ARBA" id="ARBA00022840"/>
    </source>
</evidence>
<evidence type="ECO:0000256" key="9">
    <source>
        <dbReference type="ARBA" id="ARBA00023141"/>
    </source>
</evidence>
<evidence type="ECO:0000256" key="6">
    <source>
        <dbReference type="ARBA" id="ARBA00022741"/>
    </source>
</evidence>
<keyword evidence="13" id="KW-1185">Reference proteome</keyword>
<keyword evidence="8 11" id="KW-0067">ATP-binding</keyword>
<dbReference type="EMBL" id="JACCBV010000001">
    <property type="protein sequence ID" value="NYE20400.1"/>
    <property type="molecule type" value="Genomic_DNA"/>
</dbReference>
<evidence type="ECO:0000256" key="2">
    <source>
        <dbReference type="ARBA" id="ARBA00006997"/>
    </source>
</evidence>
<dbReference type="RefSeq" id="WP_179490331.1">
    <property type="nucleotide sequence ID" value="NZ_JACCBV010000001.1"/>
</dbReference>
<sequence length="191" mass="20469">MASPAEHAPVPVAREAASAVVLIGPMGAGKTSIGRRVAKALALPFTDTDVAVAREHGPLETVFATLGERRFRELEREAVRAALATGGVVSLGGGAVLDPHTRADLERHRVVLLTVTPEVVAGRIRGSSRPLLQTEDPVERWTAILDERRLLYDEVADIEFDTSTGPLQDVVEGIVEWVRSGTTSMTGEEET</sequence>
<evidence type="ECO:0000256" key="11">
    <source>
        <dbReference type="HAMAP-Rule" id="MF_00109"/>
    </source>
</evidence>
<comment type="pathway">
    <text evidence="1 11">Metabolic intermediate biosynthesis; chorismate biosynthesis; chorismate from D-erythrose 4-phosphate and phosphoenolpyruvate: step 5/7.</text>
</comment>
<keyword evidence="11" id="KW-0460">Magnesium</keyword>
<dbReference type="HAMAP" id="MF_00109">
    <property type="entry name" value="Shikimate_kinase"/>
    <property type="match status" value="1"/>
</dbReference>
<protein>
    <recommendedName>
        <fullName evidence="3 11">Shikimate kinase</fullName>
        <shortName evidence="11">SK</shortName>
        <ecNumber evidence="3 11">2.7.1.71</ecNumber>
    </recommendedName>
</protein>
<dbReference type="Gene3D" id="3.40.50.300">
    <property type="entry name" value="P-loop containing nucleotide triphosphate hydrolases"/>
    <property type="match status" value="1"/>
</dbReference>
<dbReference type="InterPro" id="IPR027417">
    <property type="entry name" value="P-loop_NTPase"/>
</dbReference>
<comment type="cofactor">
    <cofactor evidence="11">
        <name>Mg(2+)</name>
        <dbReference type="ChEBI" id="CHEBI:18420"/>
    </cofactor>
    <text evidence="11">Binds 1 Mg(2+) ion per subunit.</text>
</comment>
<dbReference type="GO" id="GO:0005829">
    <property type="term" value="C:cytosol"/>
    <property type="evidence" value="ECO:0007669"/>
    <property type="project" value="TreeGrafter"/>
</dbReference>
<dbReference type="GO" id="GO:0000287">
    <property type="term" value="F:magnesium ion binding"/>
    <property type="evidence" value="ECO:0007669"/>
    <property type="project" value="UniProtKB-UniRule"/>
</dbReference>
<evidence type="ECO:0000313" key="12">
    <source>
        <dbReference type="EMBL" id="NYE20400.1"/>
    </source>
</evidence>
<dbReference type="GO" id="GO:0004765">
    <property type="term" value="F:shikimate kinase activity"/>
    <property type="evidence" value="ECO:0007669"/>
    <property type="project" value="UniProtKB-UniRule"/>
</dbReference>
<keyword evidence="6 11" id="KW-0547">Nucleotide-binding</keyword>
<keyword evidence="4 11" id="KW-0028">Amino-acid biosynthesis</keyword>
<keyword evidence="5 11" id="KW-0808">Transferase</keyword>
<feature type="binding site" evidence="11">
    <location>
        <position position="72"/>
    </location>
    <ligand>
        <name>substrate</name>
    </ligand>
</feature>
<dbReference type="PROSITE" id="PS01128">
    <property type="entry name" value="SHIKIMATE_KINASE"/>
    <property type="match status" value="1"/>
</dbReference>
<comment type="similarity">
    <text evidence="2 11">Belongs to the shikimate kinase family.</text>
</comment>
<dbReference type="GO" id="GO:0005524">
    <property type="term" value="F:ATP binding"/>
    <property type="evidence" value="ECO:0007669"/>
    <property type="project" value="UniProtKB-UniRule"/>
</dbReference>
<dbReference type="PRINTS" id="PR01100">
    <property type="entry name" value="SHIKIMTKNASE"/>
</dbReference>
<feature type="binding site" evidence="11">
    <location>
        <begin position="27"/>
        <end position="32"/>
    </location>
    <ligand>
        <name>ATP</name>
        <dbReference type="ChEBI" id="CHEBI:30616"/>
    </ligand>
</feature>
<feature type="binding site" evidence="11">
    <location>
        <position position="31"/>
    </location>
    <ligand>
        <name>Mg(2+)</name>
        <dbReference type="ChEBI" id="CHEBI:18420"/>
    </ligand>
</feature>
<evidence type="ECO:0000256" key="4">
    <source>
        <dbReference type="ARBA" id="ARBA00022605"/>
    </source>
</evidence>
<dbReference type="UniPathway" id="UPA00053">
    <property type="reaction ID" value="UER00088"/>
</dbReference>
<comment type="subunit">
    <text evidence="11">Monomer.</text>
</comment>
<feature type="binding site" evidence="11">
    <location>
        <position position="49"/>
    </location>
    <ligand>
        <name>substrate</name>
    </ligand>
</feature>
<dbReference type="Pfam" id="PF01202">
    <property type="entry name" value="SKI"/>
    <property type="match status" value="1"/>
</dbReference>
<dbReference type="CDD" id="cd00464">
    <property type="entry name" value="SK"/>
    <property type="match status" value="1"/>
</dbReference>
<organism evidence="12 13">
    <name type="scientific">Microbacterium immunditiarum</name>
    <dbReference type="NCBI Taxonomy" id="337480"/>
    <lineage>
        <taxon>Bacteria</taxon>
        <taxon>Bacillati</taxon>
        <taxon>Actinomycetota</taxon>
        <taxon>Actinomycetes</taxon>
        <taxon>Micrococcales</taxon>
        <taxon>Microbacteriaceae</taxon>
        <taxon>Microbacterium</taxon>
    </lineage>
</organism>
<gene>
    <name evidence="11" type="primary">aroK</name>
    <name evidence="12" type="ORF">BJ991_002428</name>
</gene>
<name>A0A7Y9GPN4_9MICO</name>
<comment type="function">
    <text evidence="11">Catalyzes the specific phosphorylation of the 3-hydroxyl group of shikimic acid using ATP as a cosubstrate.</text>
</comment>
<evidence type="ECO:0000256" key="7">
    <source>
        <dbReference type="ARBA" id="ARBA00022777"/>
    </source>
</evidence>
<accession>A0A7Y9GPN4</accession>
<dbReference type="PANTHER" id="PTHR21087:SF16">
    <property type="entry name" value="SHIKIMATE KINASE 1, CHLOROPLASTIC"/>
    <property type="match status" value="1"/>
</dbReference>
<feature type="binding site" evidence="11">
    <location>
        <position position="93"/>
    </location>
    <ligand>
        <name>substrate</name>
    </ligand>
</feature>
<dbReference type="PANTHER" id="PTHR21087">
    <property type="entry name" value="SHIKIMATE KINASE"/>
    <property type="match status" value="1"/>
</dbReference>
<evidence type="ECO:0000256" key="5">
    <source>
        <dbReference type="ARBA" id="ARBA00022679"/>
    </source>
</evidence>
<dbReference type="GO" id="GO:0008652">
    <property type="term" value="P:amino acid biosynthetic process"/>
    <property type="evidence" value="ECO:0007669"/>
    <property type="project" value="UniProtKB-KW"/>
</dbReference>
<evidence type="ECO:0000256" key="1">
    <source>
        <dbReference type="ARBA" id="ARBA00004842"/>
    </source>
</evidence>
<evidence type="ECO:0000256" key="10">
    <source>
        <dbReference type="ARBA" id="ARBA00048567"/>
    </source>
</evidence>
<comment type="subcellular location">
    <subcellularLocation>
        <location evidence="11">Cytoplasm</location>
    </subcellularLocation>
</comment>
<feature type="binding site" evidence="11">
    <location>
        <position position="148"/>
    </location>
    <ligand>
        <name>substrate</name>
    </ligand>
</feature>
<comment type="catalytic activity">
    <reaction evidence="10 11">
        <text>shikimate + ATP = 3-phosphoshikimate + ADP + H(+)</text>
        <dbReference type="Rhea" id="RHEA:13121"/>
        <dbReference type="ChEBI" id="CHEBI:15378"/>
        <dbReference type="ChEBI" id="CHEBI:30616"/>
        <dbReference type="ChEBI" id="CHEBI:36208"/>
        <dbReference type="ChEBI" id="CHEBI:145989"/>
        <dbReference type="ChEBI" id="CHEBI:456216"/>
        <dbReference type="EC" id="2.7.1.71"/>
    </reaction>
</comment>
<reference evidence="12 13" key="1">
    <citation type="submission" date="2020-07" db="EMBL/GenBank/DDBJ databases">
        <title>Sequencing the genomes of 1000 actinobacteria strains.</title>
        <authorList>
            <person name="Klenk H.-P."/>
        </authorList>
    </citation>
    <scope>NUCLEOTIDE SEQUENCE [LARGE SCALE GENOMIC DNA]</scope>
    <source>
        <strain evidence="12 13">DSM 24662</strain>
    </source>
</reference>
<comment type="caution">
    <text evidence="12">The sequence shown here is derived from an EMBL/GenBank/DDBJ whole genome shotgun (WGS) entry which is preliminary data.</text>
</comment>
<dbReference type="EC" id="2.7.1.71" evidence="3 11"/>
<keyword evidence="7 11" id="KW-0418">Kinase</keyword>
<evidence type="ECO:0000313" key="13">
    <source>
        <dbReference type="Proteomes" id="UP000576969"/>
    </source>
</evidence>
<dbReference type="GO" id="GO:0009073">
    <property type="term" value="P:aromatic amino acid family biosynthetic process"/>
    <property type="evidence" value="ECO:0007669"/>
    <property type="project" value="UniProtKB-KW"/>
</dbReference>
<dbReference type="InterPro" id="IPR031322">
    <property type="entry name" value="Shikimate/glucono_kinase"/>
</dbReference>
<dbReference type="SUPFAM" id="SSF52540">
    <property type="entry name" value="P-loop containing nucleoside triphosphate hydrolases"/>
    <property type="match status" value="1"/>
</dbReference>
<dbReference type="AlphaFoldDB" id="A0A7Y9GPN4"/>
<proteinExistence type="inferred from homology"/>
<keyword evidence="11" id="KW-0479">Metal-binding</keyword>
<comment type="caution">
    <text evidence="11">Lacks conserved residue(s) required for the propagation of feature annotation.</text>
</comment>
<dbReference type="InterPro" id="IPR023000">
    <property type="entry name" value="Shikimate_kinase_CS"/>
</dbReference>
<feature type="binding site" evidence="11">
    <location>
        <position position="129"/>
    </location>
    <ligand>
        <name>ATP</name>
        <dbReference type="ChEBI" id="CHEBI:30616"/>
    </ligand>
</feature>
<keyword evidence="11" id="KW-0963">Cytoplasm</keyword>
<dbReference type="InterPro" id="IPR000623">
    <property type="entry name" value="Shikimate_kinase/TSH1"/>
</dbReference>
<dbReference type="GO" id="GO:0009423">
    <property type="term" value="P:chorismate biosynthetic process"/>
    <property type="evidence" value="ECO:0007669"/>
    <property type="project" value="UniProtKB-UniRule"/>
</dbReference>
<dbReference type="Proteomes" id="UP000576969">
    <property type="component" value="Unassembled WGS sequence"/>
</dbReference>
<evidence type="ECO:0000256" key="3">
    <source>
        <dbReference type="ARBA" id="ARBA00012154"/>
    </source>
</evidence>